<dbReference type="OrthoDB" id="44248at2759"/>
<evidence type="ECO:0000313" key="2">
    <source>
        <dbReference type="EMBL" id="GMI27523.1"/>
    </source>
</evidence>
<proteinExistence type="predicted"/>
<reference evidence="3" key="1">
    <citation type="journal article" date="2023" name="Commun. Biol.">
        <title>Genome analysis of Parmales, the sister group of diatoms, reveals the evolutionary specialization of diatoms from phago-mixotrophs to photoautotrophs.</title>
        <authorList>
            <person name="Ban H."/>
            <person name="Sato S."/>
            <person name="Yoshikawa S."/>
            <person name="Yamada K."/>
            <person name="Nakamura Y."/>
            <person name="Ichinomiya M."/>
            <person name="Sato N."/>
            <person name="Blanc-Mathieu R."/>
            <person name="Endo H."/>
            <person name="Kuwata A."/>
            <person name="Ogata H."/>
        </authorList>
    </citation>
    <scope>NUCLEOTIDE SEQUENCE [LARGE SCALE GENOMIC DNA]</scope>
</reference>
<keyword evidence="3" id="KW-1185">Reference proteome</keyword>
<dbReference type="InterPro" id="IPR052370">
    <property type="entry name" value="Meta-cleavage_hydrolase"/>
</dbReference>
<evidence type="ECO:0000313" key="3">
    <source>
        <dbReference type="Proteomes" id="UP001165065"/>
    </source>
</evidence>
<accession>A0A9W7G0Y9</accession>
<protein>
    <recommendedName>
        <fullName evidence="1">AB hydrolase-1 domain-containing protein</fullName>
    </recommendedName>
</protein>
<organism evidence="2 3">
    <name type="scientific">Triparma columacea</name>
    <dbReference type="NCBI Taxonomy" id="722753"/>
    <lineage>
        <taxon>Eukaryota</taxon>
        <taxon>Sar</taxon>
        <taxon>Stramenopiles</taxon>
        <taxon>Ochrophyta</taxon>
        <taxon>Bolidophyceae</taxon>
        <taxon>Parmales</taxon>
        <taxon>Triparmaceae</taxon>
        <taxon>Triparma</taxon>
    </lineage>
</organism>
<dbReference type="Proteomes" id="UP001165065">
    <property type="component" value="Unassembled WGS sequence"/>
</dbReference>
<dbReference type="Gene3D" id="3.40.50.1820">
    <property type="entry name" value="alpha/beta hydrolase"/>
    <property type="match status" value="1"/>
</dbReference>
<dbReference type="SUPFAM" id="SSF53474">
    <property type="entry name" value="alpha/beta-Hydrolases"/>
    <property type="match status" value="1"/>
</dbReference>
<dbReference type="PANTHER" id="PTHR43139">
    <property type="entry name" value="SI:DKEY-122A22.2"/>
    <property type="match status" value="1"/>
</dbReference>
<dbReference type="EMBL" id="BRYA01000645">
    <property type="protein sequence ID" value="GMI27523.1"/>
    <property type="molecule type" value="Genomic_DNA"/>
</dbReference>
<dbReference type="AlphaFoldDB" id="A0A9W7G0Y9"/>
<sequence>MISTALYALKANTPTILRSNVNVCLYPCWSNTPSSCTPLVLLGGTASVIDSWQAHVKPLSRERDVLCVEGLGQGKSTALDCSMTSQVSAIHSALHEDLGVREVDVAGVSFGGRVGVALARDGGSGGGRGRTRVRKLHVTGIGAKRDEQAVSRIERWRELLSDKEKGLEMCAWDLVKSSYSKGFLKKNEKKLGKFVEFVVNKNTREGLERLIGQSHAAIDDALGVRESLRLTGAREIRFLLGSEDVVVAKDAKGVKVAMDELIDEVGEGGGGRGEGMVVEGYGHVLNMEWGGWSRDLEDFLKR</sequence>
<comment type="caution">
    <text evidence="2">The sequence shown here is derived from an EMBL/GenBank/DDBJ whole genome shotgun (WGS) entry which is preliminary data.</text>
</comment>
<dbReference type="InterPro" id="IPR029058">
    <property type="entry name" value="AB_hydrolase_fold"/>
</dbReference>
<evidence type="ECO:0000259" key="1">
    <source>
        <dbReference type="Pfam" id="PF00561"/>
    </source>
</evidence>
<gene>
    <name evidence="2" type="ORF">TrCOL_g2307</name>
</gene>
<dbReference type="Pfam" id="PF00561">
    <property type="entry name" value="Abhydrolase_1"/>
    <property type="match status" value="1"/>
</dbReference>
<dbReference type="PANTHER" id="PTHR43139:SF52">
    <property type="entry name" value="SI:DKEY-122A22.2"/>
    <property type="match status" value="1"/>
</dbReference>
<dbReference type="InterPro" id="IPR000073">
    <property type="entry name" value="AB_hydrolase_1"/>
</dbReference>
<feature type="domain" description="AB hydrolase-1" evidence="1">
    <location>
        <begin position="38"/>
        <end position="141"/>
    </location>
</feature>
<name>A0A9W7G0Y9_9STRA</name>